<dbReference type="PANTHER" id="PTHR37685:SF1">
    <property type="entry name" value="GEO11136P1-RELATED"/>
    <property type="match status" value="1"/>
</dbReference>
<dbReference type="InterPro" id="IPR031734">
    <property type="entry name" value="MBF2"/>
</dbReference>
<feature type="chain" id="PRO_5012126638" evidence="1">
    <location>
        <begin position="26"/>
        <end position="133"/>
    </location>
</feature>
<proteinExistence type="predicted"/>
<keyword evidence="1" id="KW-0732">Signal</keyword>
<reference evidence="2" key="1">
    <citation type="journal article" date="2018" name="PLoS Negl. Trop. Dis.">
        <title>An insight into the salivary gland and fat body transcriptome of Panstrongylus lignarius (Hemiptera: Heteroptera), the main vector of Chagas disease in Peru.</title>
        <authorList>
            <person name="Nevoa J.C."/>
            <person name="Mendes M.T."/>
            <person name="da Silva M.V."/>
            <person name="Soares S.C."/>
            <person name="Oliveira C.J.F."/>
            <person name="Ribeiro J.M.C."/>
        </authorList>
    </citation>
    <scope>NUCLEOTIDE SEQUENCE</scope>
</reference>
<dbReference type="EMBL" id="GFTR01002241">
    <property type="protein sequence ID" value="JAW14185.1"/>
    <property type="molecule type" value="Transcribed_RNA"/>
</dbReference>
<dbReference type="PANTHER" id="PTHR37685">
    <property type="entry name" value="GEO11136P1-RELATED"/>
    <property type="match status" value="1"/>
</dbReference>
<evidence type="ECO:0000256" key="1">
    <source>
        <dbReference type="SAM" id="SignalP"/>
    </source>
</evidence>
<dbReference type="AlphaFoldDB" id="A0A224XNY0"/>
<evidence type="ECO:0000313" key="2">
    <source>
        <dbReference type="EMBL" id="JAW14185.1"/>
    </source>
</evidence>
<feature type="signal peptide" evidence="1">
    <location>
        <begin position="1"/>
        <end position="25"/>
    </location>
</feature>
<accession>A0A224XNY0</accession>
<protein>
    <submittedName>
        <fullName evidence="2">Putative conserved secreted protein</fullName>
    </submittedName>
</protein>
<sequence length="133" mass="14944">MTICKTMDIKIVFLLILSVCATSWAYPKTVCGSGPTHDLILGNRHNADRLLLSTREKMPESILRVKSRDFEWSAKHIYLRQGITRIEVLDQNHDGSGGCAFLTNGGVGQNYVKLHLKTQRGGSFDFFIIIYGK</sequence>
<organism evidence="2">
    <name type="scientific">Panstrongylus lignarius</name>
    <dbReference type="NCBI Taxonomy" id="156445"/>
    <lineage>
        <taxon>Eukaryota</taxon>
        <taxon>Metazoa</taxon>
        <taxon>Ecdysozoa</taxon>
        <taxon>Arthropoda</taxon>
        <taxon>Hexapoda</taxon>
        <taxon>Insecta</taxon>
        <taxon>Pterygota</taxon>
        <taxon>Neoptera</taxon>
        <taxon>Paraneoptera</taxon>
        <taxon>Hemiptera</taxon>
        <taxon>Heteroptera</taxon>
        <taxon>Panheteroptera</taxon>
        <taxon>Cimicomorpha</taxon>
        <taxon>Reduviidae</taxon>
        <taxon>Triatominae</taxon>
        <taxon>Panstrongylus</taxon>
    </lineage>
</organism>
<name>A0A224XNY0_9HEMI</name>
<dbReference type="Pfam" id="PF15868">
    <property type="entry name" value="MBF2"/>
    <property type="match status" value="1"/>
</dbReference>